<evidence type="ECO:0000313" key="3">
    <source>
        <dbReference type="Proteomes" id="UP001168552"/>
    </source>
</evidence>
<evidence type="ECO:0000256" key="1">
    <source>
        <dbReference type="SAM" id="Phobius"/>
    </source>
</evidence>
<dbReference type="Proteomes" id="UP001168552">
    <property type="component" value="Unassembled WGS sequence"/>
</dbReference>
<gene>
    <name evidence="2" type="ORF">QWY31_04605</name>
</gene>
<dbReference type="EMBL" id="JAUHJS010000002">
    <property type="protein sequence ID" value="MDN4164769.1"/>
    <property type="molecule type" value="Genomic_DNA"/>
</dbReference>
<evidence type="ECO:0000313" key="2">
    <source>
        <dbReference type="EMBL" id="MDN4164769.1"/>
    </source>
</evidence>
<comment type="caution">
    <text evidence="2">The sequence shown here is derived from an EMBL/GenBank/DDBJ whole genome shotgun (WGS) entry which is preliminary data.</text>
</comment>
<keyword evidence="1" id="KW-0812">Transmembrane</keyword>
<keyword evidence="1" id="KW-0472">Membrane</keyword>
<name>A0ABT8F3F1_9BACT</name>
<sequence length="60" mass="6774">MNQLDILQFVLFVSLLLAALTIVRTYKSAIAQEDKHLIYALSIAIPLLGFVLFLIKRDKA</sequence>
<protein>
    <submittedName>
        <fullName evidence="2">Uncharacterized protein</fullName>
    </submittedName>
</protein>
<accession>A0ABT8F3F1</accession>
<dbReference type="RefSeq" id="WP_320003296.1">
    <property type="nucleotide sequence ID" value="NZ_JAUHJS010000002.1"/>
</dbReference>
<keyword evidence="3" id="KW-1185">Reference proteome</keyword>
<organism evidence="2 3">
    <name type="scientific">Shiella aurantiaca</name>
    <dbReference type="NCBI Taxonomy" id="3058365"/>
    <lineage>
        <taxon>Bacteria</taxon>
        <taxon>Pseudomonadati</taxon>
        <taxon>Bacteroidota</taxon>
        <taxon>Cytophagia</taxon>
        <taxon>Cytophagales</taxon>
        <taxon>Shiellaceae</taxon>
        <taxon>Shiella</taxon>
    </lineage>
</organism>
<keyword evidence="1" id="KW-1133">Transmembrane helix</keyword>
<proteinExistence type="predicted"/>
<reference evidence="2" key="1">
    <citation type="submission" date="2023-06" db="EMBL/GenBank/DDBJ databases">
        <title>Cytophagales bacterium Strain LB-30, isolated from soil.</title>
        <authorList>
            <person name="Liu B."/>
        </authorList>
    </citation>
    <scope>NUCLEOTIDE SEQUENCE</scope>
    <source>
        <strain evidence="2">LB-30</strain>
    </source>
</reference>
<feature type="transmembrane region" description="Helical" evidence="1">
    <location>
        <begin position="6"/>
        <end position="25"/>
    </location>
</feature>
<feature type="transmembrane region" description="Helical" evidence="1">
    <location>
        <begin position="37"/>
        <end position="55"/>
    </location>
</feature>